<evidence type="ECO:0000313" key="3">
    <source>
        <dbReference type="Proteomes" id="UP000321424"/>
    </source>
</evidence>
<dbReference type="AlphaFoldDB" id="A0A511MCV8"/>
<proteinExistence type="predicted"/>
<dbReference type="EMBL" id="BJXA01000013">
    <property type="protein sequence ID" value="GEM37987.1"/>
    <property type="molecule type" value="Genomic_DNA"/>
</dbReference>
<feature type="domain" description="CHAT" evidence="1">
    <location>
        <begin position="368"/>
        <end position="642"/>
    </location>
</feature>
<comment type="caution">
    <text evidence="2">The sequence shown here is derived from an EMBL/GenBank/DDBJ whole genome shotgun (WGS) entry which is preliminary data.</text>
</comment>
<dbReference type="Pfam" id="PF12770">
    <property type="entry name" value="CHAT"/>
    <property type="match status" value="1"/>
</dbReference>
<dbReference type="Proteomes" id="UP000321424">
    <property type="component" value="Unassembled WGS sequence"/>
</dbReference>
<evidence type="ECO:0000313" key="2">
    <source>
        <dbReference type="EMBL" id="GEM37987.1"/>
    </source>
</evidence>
<sequence>MGQMSPQLPWGAMDQVALSDLVFSKSYSNGLARQVFKRKKSRIDPVLVRRVEQLRQQFTLAEGSDSLEQVRATLAELNLFVLEFVPTMGTDLRKALIGTEVLRWAIILETRLPECNWFRVAMMATMHSGAYAHAVAQFWQNDETQMPLRAANQLVFELGAYANHRCSMPAFAPLLLENVSGSLYLATQVMTAIRAVDPDPQRLFDLAQENQRWVADIQSEEFWDHRDRDTRVINRRLEEFRARQVKLVEAAPPHRITLEADVRHCVTELAAVRSGRDIVYVVATPLGGVAFRTFGDTARIGRTVSVDLPGFTSQQVQAWQVRIVELYRRREYDGLGAVALHNELSEILSELGAATLAGIGMHWPDLHAFALAPVGAAATLPLGGALVDGRPAQLHFDMTVVPNASIFLTATLHARPVSRAAVVAVDPSTGDDFLPKVGPEGDAIAAIHQTHSVNLRPSRTPIPDDDEPIRVRTMAPSRQREIADDLVLYPAAPHPDGGILDGIERAAIVHLACHGVLVEEPVFNSVLLLGENPISLSEFLIRPVAPGGVVVLSACYVGGVVTSLPNELLGFPAVFLSAGARTVIASAIPVVDSRATITFLEDLHRGLRAGEEGHVALRSVISASYARGDNSFIWAGFTAYGA</sequence>
<protein>
    <recommendedName>
        <fullName evidence="1">CHAT domain-containing protein</fullName>
    </recommendedName>
</protein>
<organism evidence="2 3">
    <name type="scientific">Nocardia ninae NBRC 108245</name>
    <dbReference type="NCBI Taxonomy" id="1210091"/>
    <lineage>
        <taxon>Bacteria</taxon>
        <taxon>Bacillati</taxon>
        <taxon>Actinomycetota</taxon>
        <taxon>Actinomycetes</taxon>
        <taxon>Mycobacteriales</taxon>
        <taxon>Nocardiaceae</taxon>
        <taxon>Nocardia</taxon>
    </lineage>
</organism>
<keyword evidence="3" id="KW-1185">Reference proteome</keyword>
<gene>
    <name evidence="2" type="ORF">NN4_25060</name>
</gene>
<dbReference type="OrthoDB" id="4149784at2"/>
<dbReference type="InterPro" id="IPR024983">
    <property type="entry name" value="CHAT_dom"/>
</dbReference>
<name>A0A511MCV8_9NOCA</name>
<accession>A0A511MCV8</accession>
<evidence type="ECO:0000259" key="1">
    <source>
        <dbReference type="Pfam" id="PF12770"/>
    </source>
</evidence>
<reference evidence="2 3" key="1">
    <citation type="submission" date="2019-07" db="EMBL/GenBank/DDBJ databases">
        <title>Whole genome shotgun sequence of Nocardia ninae NBRC 108245.</title>
        <authorList>
            <person name="Hosoyama A."/>
            <person name="Uohara A."/>
            <person name="Ohji S."/>
            <person name="Ichikawa N."/>
        </authorList>
    </citation>
    <scope>NUCLEOTIDE SEQUENCE [LARGE SCALE GENOMIC DNA]</scope>
    <source>
        <strain evidence="2 3">NBRC 108245</strain>
    </source>
</reference>